<sequence>MGGLPYGLGPLSVAPAYQGRKIGSRLVEQALLKLRGLRACGCVVLGEPGYYRRFGFEPVPTLAFPGVRPEYFQAIAFETGVPAGIVSYHEAFNVRH</sequence>
<accession>A0ABU6JJ55</accession>
<evidence type="ECO:0000313" key="2">
    <source>
        <dbReference type="EMBL" id="MEC4723716.1"/>
    </source>
</evidence>
<keyword evidence="2" id="KW-0808">Transferase</keyword>
<evidence type="ECO:0000259" key="1">
    <source>
        <dbReference type="PROSITE" id="PS51186"/>
    </source>
</evidence>
<keyword evidence="2" id="KW-0012">Acyltransferase</keyword>
<dbReference type="Pfam" id="PF13508">
    <property type="entry name" value="Acetyltransf_7"/>
    <property type="match status" value="1"/>
</dbReference>
<feature type="domain" description="N-acetyltransferase" evidence="1">
    <location>
        <begin position="1"/>
        <end position="84"/>
    </location>
</feature>
<dbReference type="EMBL" id="JAWIIV010000071">
    <property type="protein sequence ID" value="MEC4723716.1"/>
    <property type="molecule type" value="Genomic_DNA"/>
</dbReference>
<dbReference type="InterPro" id="IPR016181">
    <property type="entry name" value="Acyl_CoA_acyltransferase"/>
</dbReference>
<dbReference type="EC" id="2.3.1.-" evidence="2"/>
<dbReference type="RefSeq" id="WP_326510319.1">
    <property type="nucleotide sequence ID" value="NZ_JAWIIV010000071.1"/>
</dbReference>
<dbReference type="SUPFAM" id="SSF55729">
    <property type="entry name" value="Acyl-CoA N-acyltransferases (Nat)"/>
    <property type="match status" value="1"/>
</dbReference>
<reference evidence="2 3" key="1">
    <citation type="submission" date="2023-10" db="EMBL/GenBank/DDBJ databases">
        <title>Noviherbaspirillum sp. CPCC 100848 genome assembly.</title>
        <authorList>
            <person name="Li X.Y."/>
            <person name="Fang X.M."/>
        </authorList>
    </citation>
    <scope>NUCLEOTIDE SEQUENCE [LARGE SCALE GENOMIC DNA]</scope>
    <source>
        <strain evidence="2 3">CPCC 100848</strain>
    </source>
</reference>
<dbReference type="Proteomes" id="UP001352263">
    <property type="component" value="Unassembled WGS sequence"/>
</dbReference>
<gene>
    <name evidence="2" type="ORF">RY831_31835</name>
</gene>
<dbReference type="PROSITE" id="PS51186">
    <property type="entry name" value="GNAT"/>
    <property type="match status" value="1"/>
</dbReference>
<dbReference type="InterPro" id="IPR000182">
    <property type="entry name" value="GNAT_dom"/>
</dbReference>
<dbReference type="GO" id="GO:0016746">
    <property type="term" value="F:acyltransferase activity"/>
    <property type="evidence" value="ECO:0007669"/>
    <property type="project" value="UniProtKB-KW"/>
</dbReference>
<keyword evidence="3" id="KW-1185">Reference proteome</keyword>
<protein>
    <submittedName>
        <fullName evidence="2">N-acetyltransferase</fullName>
        <ecNumber evidence="2">2.3.1.-</ecNumber>
    </submittedName>
</protein>
<comment type="caution">
    <text evidence="2">The sequence shown here is derived from an EMBL/GenBank/DDBJ whole genome shotgun (WGS) entry which is preliminary data.</text>
</comment>
<dbReference type="Gene3D" id="3.40.630.30">
    <property type="match status" value="1"/>
</dbReference>
<evidence type="ECO:0000313" key="3">
    <source>
        <dbReference type="Proteomes" id="UP001352263"/>
    </source>
</evidence>
<dbReference type="CDD" id="cd04301">
    <property type="entry name" value="NAT_SF"/>
    <property type="match status" value="1"/>
</dbReference>
<proteinExistence type="predicted"/>
<organism evidence="2 3">
    <name type="scientific">Noviherbaspirillum album</name>
    <dbReference type="NCBI Taxonomy" id="3080276"/>
    <lineage>
        <taxon>Bacteria</taxon>
        <taxon>Pseudomonadati</taxon>
        <taxon>Pseudomonadota</taxon>
        <taxon>Betaproteobacteria</taxon>
        <taxon>Burkholderiales</taxon>
        <taxon>Oxalobacteraceae</taxon>
        <taxon>Noviherbaspirillum</taxon>
    </lineage>
</organism>
<name>A0ABU6JJ55_9BURK</name>